<dbReference type="Gene3D" id="3.80.10.10">
    <property type="entry name" value="Ribonuclease Inhibitor"/>
    <property type="match status" value="1"/>
</dbReference>
<feature type="compositionally biased region" description="Polar residues" evidence="3">
    <location>
        <begin position="75"/>
        <end position="101"/>
    </location>
</feature>
<sequence length="898" mass="96620">MKDATVHYKMYKSGKTWVIAGLTLTVLTFYSQTHVLAAGGTPVEAAVGMTKPTVDQQPVIAEVAPIEISDERRPQSNAQLTNQQPVSQATSQGSLTGSSAESAAPEATLPASDAAQTSQPASLASQATSAATSTPTSLHAQTSATATTSEPASTVAPASSGVADQPVSVVASERPSPNLPETAPDSLAPAAPTPIKAERTTPEVTEDINAWMPDKNLQYLVLCHLQKKGHKISATSEITREMVENMKDFFVNEAYQSKDKAYLDAVINIETLAGLQYVKNMDRFHFNISLNAYTKWGYELKNIRSKLRDISALKDQTELTHFILQFTSVSDVSVLKNMHKIRLFSMSRNFITDASVLSDELINKQGNSPMGYQNIKYPGVYVHVDPVTGKYVTTANIIGLDGKRVPVKVSSLATAKGHNLDDYTIEWDHLGDTGYFAMEWNAPATIAGVKGTPFHGNLIIPYKVSQAVGNAQVQFVDEAGNLIGQEINLHGELGKTQDLSQNAQVQTMLNDLKKKGLTLKEVRPGAQWQATDTVQKVTFVMETQKTSLTVTATDDAGNPVPKFPALDQKGEVGADWTITVPNVPGYELVAVNQGDQSLTVENGQVSGKFGDQYQTLTFNFKRKTGTVVVQFVNEAGQPLAESETVTGKFGEDYTVEPKPIQGFHLSKVNGHESGTFVDGELIVQYIYEVDEDLAAPGVPEEPGEPEEPGKPEVPGEPEEPGKPEVPGEPEKPGEPEEPSEPEQPGKPEKPGKPGQSEQPGEPEKPGQPQQPEAPQRPGQAGKPTPEKPERPTQPAPAEKPETGMQSGQSAPMEQAGQMTGSAQPAPTHHSVVAPQSTASTVHAQTVVTERPNTPERPVTAAATAHLPQTGEQAANWWQQLGLAPLGLTSAVWWFRKHH</sequence>
<dbReference type="InterPro" id="IPR032675">
    <property type="entry name" value="LRR_dom_sf"/>
</dbReference>
<feature type="domain" description="MucBP" evidence="4">
    <location>
        <begin position="626"/>
        <end position="688"/>
    </location>
</feature>
<accession>A0ABV6K491</accession>
<gene>
    <name evidence="5" type="ORF">ACFFGS_09165</name>
</gene>
<evidence type="ECO:0000259" key="4">
    <source>
        <dbReference type="Pfam" id="PF06458"/>
    </source>
</evidence>
<dbReference type="InterPro" id="IPR022263">
    <property type="entry name" value="KxYKxGKxW"/>
</dbReference>
<comment type="caution">
    <text evidence="5">The sequence shown here is derived from an EMBL/GenBank/DDBJ whole genome shotgun (WGS) entry which is preliminary data.</text>
</comment>
<feature type="compositionally biased region" description="Low complexity" evidence="3">
    <location>
        <begin position="114"/>
        <end position="160"/>
    </location>
</feature>
<feature type="compositionally biased region" description="Low complexity" evidence="3">
    <location>
        <begin position="766"/>
        <end position="781"/>
    </location>
</feature>
<dbReference type="NCBIfam" id="TIGR03715">
    <property type="entry name" value="KxYKxGKxW"/>
    <property type="match status" value="1"/>
</dbReference>
<evidence type="ECO:0000313" key="6">
    <source>
        <dbReference type="Proteomes" id="UP001589855"/>
    </source>
</evidence>
<dbReference type="Gene3D" id="3.10.20.320">
    <property type="entry name" value="Putative peptidoglycan bound protein (lpxtg motif)"/>
    <property type="match status" value="2"/>
</dbReference>
<keyword evidence="2" id="KW-0677">Repeat</keyword>
<name>A0ABV6K491_9LACO</name>
<evidence type="ECO:0000256" key="2">
    <source>
        <dbReference type="ARBA" id="ARBA00022737"/>
    </source>
</evidence>
<evidence type="ECO:0000256" key="1">
    <source>
        <dbReference type="ARBA" id="ARBA00022729"/>
    </source>
</evidence>
<feature type="region of interest" description="Disordered" evidence="3">
    <location>
        <begin position="695"/>
        <end position="859"/>
    </location>
</feature>
<dbReference type="RefSeq" id="WP_137645157.1">
    <property type="nucleotide sequence ID" value="NZ_BAABRM010000013.1"/>
</dbReference>
<feature type="compositionally biased region" description="Polar residues" evidence="3">
    <location>
        <begin position="803"/>
        <end position="824"/>
    </location>
</feature>
<dbReference type="InterPro" id="IPR009459">
    <property type="entry name" value="MucBP_dom"/>
</dbReference>
<evidence type="ECO:0000256" key="3">
    <source>
        <dbReference type="SAM" id="MobiDB-lite"/>
    </source>
</evidence>
<dbReference type="Pfam" id="PF19258">
    <property type="entry name" value="KxYKxGKxW_sig"/>
    <property type="match status" value="1"/>
</dbReference>
<dbReference type="Pfam" id="PF06458">
    <property type="entry name" value="MucBP"/>
    <property type="match status" value="3"/>
</dbReference>
<feature type="region of interest" description="Disordered" evidence="3">
    <location>
        <begin position="67"/>
        <end position="204"/>
    </location>
</feature>
<keyword evidence="1" id="KW-0732">Signal</keyword>
<reference evidence="5 6" key="1">
    <citation type="submission" date="2024-09" db="EMBL/GenBank/DDBJ databases">
        <authorList>
            <person name="Sun Q."/>
            <person name="Mori K."/>
        </authorList>
    </citation>
    <scope>NUCLEOTIDE SEQUENCE [LARGE SCALE GENOMIC DNA]</scope>
    <source>
        <strain evidence="5 6">TBRC 4575</strain>
    </source>
</reference>
<feature type="domain" description="MucBP" evidence="4">
    <location>
        <begin position="549"/>
        <end position="619"/>
    </location>
</feature>
<dbReference type="NCBIfam" id="TIGR01167">
    <property type="entry name" value="LPXTG_anchor"/>
    <property type="match status" value="1"/>
</dbReference>
<organism evidence="5 6">
    <name type="scientific">Lactiplantibacillus plajomi</name>
    <dbReference type="NCBI Taxonomy" id="1457217"/>
    <lineage>
        <taxon>Bacteria</taxon>
        <taxon>Bacillati</taxon>
        <taxon>Bacillota</taxon>
        <taxon>Bacilli</taxon>
        <taxon>Lactobacillales</taxon>
        <taxon>Lactobacillaceae</taxon>
        <taxon>Lactiplantibacillus</taxon>
    </lineage>
</organism>
<keyword evidence="6" id="KW-1185">Reference proteome</keyword>
<proteinExistence type="predicted"/>
<dbReference type="PANTHER" id="PTHR24637:SF236">
    <property type="entry name" value="NEMATODE CUTICLE COLLAGEN N-TERMINAL DOMAIN-CONTAINING PROTEIN"/>
    <property type="match status" value="1"/>
</dbReference>
<protein>
    <submittedName>
        <fullName evidence="5">MucBP domain-containing protein</fullName>
    </submittedName>
</protein>
<dbReference type="PANTHER" id="PTHR24637">
    <property type="entry name" value="COLLAGEN"/>
    <property type="match status" value="1"/>
</dbReference>
<dbReference type="Proteomes" id="UP001589855">
    <property type="component" value="Unassembled WGS sequence"/>
</dbReference>
<feature type="compositionally biased region" description="Polar residues" evidence="3">
    <location>
        <begin position="833"/>
        <end position="851"/>
    </location>
</feature>
<feature type="domain" description="MucBP" evidence="4">
    <location>
        <begin position="472"/>
        <end position="540"/>
    </location>
</feature>
<dbReference type="EMBL" id="JBHLUK010000069">
    <property type="protein sequence ID" value="MFC0424285.1"/>
    <property type="molecule type" value="Genomic_DNA"/>
</dbReference>
<evidence type="ECO:0000313" key="5">
    <source>
        <dbReference type="EMBL" id="MFC0424285.1"/>
    </source>
</evidence>